<dbReference type="InterPro" id="IPR011990">
    <property type="entry name" value="TPR-like_helical_dom_sf"/>
</dbReference>
<dbReference type="AlphaFoldDB" id="G0U9G0"/>
<name>G0U9G0_TRYVY</name>
<evidence type="ECO:0000313" key="4">
    <source>
        <dbReference type="EMBL" id="CCC54246.1"/>
    </source>
</evidence>
<dbReference type="Gene3D" id="1.25.40.10">
    <property type="entry name" value="Tetratricopeptide repeat domain"/>
    <property type="match status" value="1"/>
</dbReference>
<dbReference type="InterPro" id="IPR051966">
    <property type="entry name" value="RPAP3"/>
</dbReference>
<accession>G0U9G0</accession>
<dbReference type="SUPFAM" id="SSF48452">
    <property type="entry name" value="TPR-like"/>
    <property type="match status" value="1"/>
</dbReference>
<keyword evidence="1" id="KW-0802">TPR repeat</keyword>
<dbReference type="PANTHER" id="PTHR46423:SF1">
    <property type="entry name" value="RNA POLYMERASE II-ASSOCIATED PROTEIN 3"/>
    <property type="match status" value="1"/>
</dbReference>
<feature type="transmembrane region" description="Helical" evidence="3">
    <location>
        <begin position="12"/>
        <end position="30"/>
    </location>
</feature>
<evidence type="ECO:0000256" key="3">
    <source>
        <dbReference type="SAM" id="Phobius"/>
    </source>
</evidence>
<dbReference type="SMART" id="SM00028">
    <property type="entry name" value="TPR"/>
    <property type="match status" value="2"/>
</dbReference>
<keyword evidence="3" id="KW-0472">Membrane</keyword>
<dbReference type="InterPro" id="IPR019734">
    <property type="entry name" value="TPR_rpt"/>
</dbReference>
<keyword evidence="3" id="KW-1133">Transmembrane helix</keyword>
<dbReference type="GO" id="GO:0101031">
    <property type="term" value="C:protein folding chaperone complex"/>
    <property type="evidence" value="ECO:0007669"/>
    <property type="project" value="TreeGrafter"/>
</dbReference>
<feature type="region of interest" description="Disordered" evidence="2">
    <location>
        <begin position="39"/>
        <end position="65"/>
    </location>
</feature>
<organism evidence="4">
    <name type="scientific">Trypanosoma vivax (strain Y486)</name>
    <dbReference type="NCBI Taxonomy" id="1055687"/>
    <lineage>
        <taxon>Eukaryota</taxon>
        <taxon>Discoba</taxon>
        <taxon>Euglenozoa</taxon>
        <taxon>Kinetoplastea</taxon>
        <taxon>Metakinetoplastina</taxon>
        <taxon>Trypanosomatida</taxon>
        <taxon>Trypanosomatidae</taxon>
        <taxon>Trypanosoma</taxon>
        <taxon>Duttonella</taxon>
    </lineage>
</organism>
<gene>
    <name evidence="4" type="ORF">TVY486_1117300</name>
</gene>
<feature type="compositionally biased region" description="Polar residues" evidence="2">
    <location>
        <begin position="39"/>
        <end position="56"/>
    </location>
</feature>
<dbReference type="PANTHER" id="PTHR46423">
    <property type="entry name" value="RNA POLYMERASE II-ASSOCIATED PROTEIN 3"/>
    <property type="match status" value="1"/>
</dbReference>
<keyword evidence="3" id="KW-0812">Transmembrane</keyword>
<protein>
    <submittedName>
        <fullName evidence="4">Uncharacterized protein</fullName>
    </submittedName>
</protein>
<dbReference type="VEuPathDB" id="TriTrypDB:TvY486_1117300"/>
<reference evidence="4" key="1">
    <citation type="journal article" date="2012" name="Proc. Natl. Acad. Sci. U.S.A.">
        <title>Antigenic diversity is generated by distinct evolutionary mechanisms in African trypanosome species.</title>
        <authorList>
            <person name="Jackson A.P."/>
            <person name="Berry A."/>
            <person name="Aslett M."/>
            <person name="Allison H.C."/>
            <person name="Burton P."/>
            <person name="Vavrova-Anderson J."/>
            <person name="Brown R."/>
            <person name="Browne H."/>
            <person name="Corton N."/>
            <person name="Hauser H."/>
            <person name="Gamble J."/>
            <person name="Gilderthorp R."/>
            <person name="Marcello L."/>
            <person name="McQuillan J."/>
            <person name="Otto T.D."/>
            <person name="Quail M.A."/>
            <person name="Sanders M.J."/>
            <person name="van Tonder A."/>
            <person name="Ginger M.L."/>
            <person name="Field M.C."/>
            <person name="Barry J.D."/>
            <person name="Hertz-Fowler C."/>
            <person name="Berriman M."/>
        </authorList>
    </citation>
    <scope>NUCLEOTIDE SEQUENCE</scope>
    <source>
        <strain evidence="4">Y486</strain>
    </source>
</reference>
<evidence type="ECO:0000256" key="2">
    <source>
        <dbReference type="SAM" id="MobiDB-lite"/>
    </source>
</evidence>
<evidence type="ECO:0000256" key="1">
    <source>
        <dbReference type="ARBA" id="ARBA00022803"/>
    </source>
</evidence>
<dbReference type="EMBL" id="HE573027">
    <property type="protein sequence ID" value="CCC54246.1"/>
    <property type="molecule type" value="Genomic_DNA"/>
</dbReference>
<sequence>MLPHVSDNKHNRLFALAMVLPLSALGYWYLNKRKRQRLGTSSGTDARGSSSVSGPQPGTAPTCETDPERLKYHAILEKLKERANSLFKEGHFDAALEAYQNCIDACSALGESDAVAVRVHQMVQANVIFVFLKLKRPEEARMLATFLLQDEMCSIEGELKVKVLYRRGLASQALGDTDSALCDFNAALACSEGQRNPVVEKAIEALTK</sequence>
<proteinExistence type="predicted"/>